<keyword evidence="3" id="KW-1185">Reference proteome</keyword>
<dbReference type="SUPFAM" id="SSF49503">
    <property type="entry name" value="Cupredoxins"/>
    <property type="match status" value="1"/>
</dbReference>
<evidence type="ECO:0000313" key="3">
    <source>
        <dbReference type="Proteomes" id="UP000523139"/>
    </source>
</evidence>
<feature type="compositionally biased region" description="Basic and acidic residues" evidence="1">
    <location>
        <begin position="141"/>
        <end position="159"/>
    </location>
</feature>
<dbReference type="AlphaFoldDB" id="A0A7X8TJU7"/>
<evidence type="ECO:0000313" key="2">
    <source>
        <dbReference type="EMBL" id="NLS09899.1"/>
    </source>
</evidence>
<protein>
    <submittedName>
        <fullName evidence="2">Copper oxidase</fullName>
    </submittedName>
</protein>
<dbReference type="InterPro" id="IPR008972">
    <property type="entry name" value="Cupredoxin"/>
</dbReference>
<organism evidence="2 3">
    <name type="scientific">Nesterenkonia sedimenti</name>
    <dbReference type="NCBI Taxonomy" id="1463632"/>
    <lineage>
        <taxon>Bacteria</taxon>
        <taxon>Bacillati</taxon>
        <taxon>Actinomycetota</taxon>
        <taxon>Actinomycetes</taxon>
        <taxon>Micrococcales</taxon>
        <taxon>Micrococcaceae</taxon>
        <taxon>Nesterenkonia</taxon>
    </lineage>
</organism>
<proteinExistence type="predicted"/>
<dbReference type="Pfam" id="PF23509">
    <property type="entry name" value="MSMEG_3727_PQQ-assoc"/>
    <property type="match status" value="1"/>
</dbReference>
<dbReference type="NCBIfam" id="TIGR04339">
    <property type="entry name" value="PQQ_MSMEG_3727"/>
    <property type="match status" value="1"/>
</dbReference>
<dbReference type="Proteomes" id="UP000523139">
    <property type="component" value="Unassembled WGS sequence"/>
</dbReference>
<dbReference type="Gene3D" id="2.60.40.420">
    <property type="entry name" value="Cupredoxins - blue copper proteins"/>
    <property type="match status" value="1"/>
</dbReference>
<name>A0A7X8TJU7_9MICC</name>
<comment type="caution">
    <text evidence="2">The sequence shown here is derived from an EMBL/GenBank/DDBJ whole genome shotgun (WGS) entry which is preliminary data.</text>
</comment>
<dbReference type="EMBL" id="JABAHY010000006">
    <property type="protein sequence ID" value="NLS09899.1"/>
    <property type="molecule type" value="Genomic_DNA"/>
</dbReference>
<accession>A0A7X8TJU7</accession>
<dbReference type="InterPro" id="IPR027590">
    <property type="entry name" value="PQQ_MSMEG_3727"/>
</dbReference>
<reference evidence="2 3" key="1">
    <citation type="submission" date="2020-04" db="EMBL/GenBank/DDBJ databases">
        <title>Nesterenkonia sp. nov., isolated from marine sediment.</title>
        <authorList>
            <person name="Zhang G."/>
        </authorList>
    </citation>
    <scope>NUCLEOTIDE SEQUENCE [LARGE SCALE GENOMIC DNA]</scope>
    <source>
        <strain evidence="2 3">MY13</strain>
    </source>
</reference>
<gene>
    <name evidence="2" type="ORF">HGQ17_07760</name>
</gene>
<sequence length="159" mass="17220">MTMSDVPTDLVRDLGLDQQNAATIGQVLGTGSIAEATVRDDGTMEATIRIREDSMSWDPAVLVMPRGGEIELTVINDDKNTHACLLPSNGDQKFLWLLNHSKGKATLTLDGPGYYWYSSPGGNDEGRGLTAAIVVQGEVPPEARLDRPEQPRPTKEDNS</sequence>
<dbReference type="RefSeq" id="WP_168887384.1">
    <property type="nucleotide sequence ID" value="NZ_JABAHY010000006.1"/>
</dbReference>
<feature type="region of interest" description="Disordered" evidence="1">
    <location>
        <begin position="137"/>
        <end position="159"/>
    </location>
</feature>
<evidence type="ECO:0000256" key="1">
    <source>
        <dbReference type="SAM" id="MobiDB-lite"/>
    </source>
</evidence>